<sequence>MAQQGNKVLLMDTDLRKPTVHYIFKQTNNRGLTNILTHQKRLEECTLTTEVENLYILPSGPIRCQNSIKL</sequence>
<dbReference type="RefSeq" id="WP_333723931.1">
    <property type="nucleotide sequence ID" value="NZ_JBHSPF010000068.1"/>
</dbReference>
<name>A0ABW0UAF1_9BACI</name>
<organism evidence="1 2">
    <name type="scientific">Aliibacillus thermotolerans</name>
    <dbReference type="NCBI Taxonomy" id="1834418"/>
    <lineage>
        <taxon>Bacteria</taxon>
        <taxon>Bacillati</taxon>
        <taxon>Bacillota</taxon>
        <taxon>Bacilli</taxon>
        <taxon>Bacillales</taxon>
        <taxon>Bacillaceae</taxon>
        <taxon>Aliibacillus</taxon>
    </lineage>
</organism>
<comment type="caution">
    <text evidence="1">The sequence shown here is derived from an EMBL/GenBank/DDBJ whole genome shotgun (WGS) entry which is preliminary data.</text>
</comment>
<dbReference type="Proteomes" id="UP001596143">
    <property type="component" value="Unassembled WGS sequence"/>
</dbReference>
<evidence type="ECO:0000313" key="2">
    <source>
        <dbReference type="Proteomes" id="UP001596143"/>
    </source>
</evidence>
<dbReference type="Gene3D" id="3.40.50.300">
    <property type="entry name" value="P-loop containing nucleotide triphosphate hydrolases"/>
    <property type="match status" value="1"/>
</dbReference>
<reference evidence="2" key="1">
    <citation type="journal article" date="2019" name="Int. J. Syst. Evol. Microbiol.">
        <title>The Global Catalogue of Microorganisms (GCM) 10K type strain sequencing project: providing services to taxonomists for standard genome sequencing and annotation.</title>
        <authorList>
            <consortium name="The Broad Institute Genomics Platform"/>
            <consortium name="The Broad Institute Genome Sequencing Center for Infectious Disease"/>
            <person name="Wu L."/>
            <person name="Ma J."/>
        </authorList>
    </citation>
    <scope>NUCLEOTIDE SEQUENCE [LARGE SCALE GENOMIC DNA]</scope>
    <source>
        <strain evidence="2">CGMCC 1.15790</strain>
    </source>
</reference>
<evidence type="ECO:0000313" key="1">
    <source>
        <dbReference type="EMBL" id="MFC5629699.1"/>
    </source>
</evidence>
<dbReference type="SUPFAM" id="SSF52540">
    <property type="entry name" value="P-loop containing nucleoside triphosphate hydrolases"/>
    <property type="match status" value="1"/>
</dbReference>
<proteinExistence type="predicted"/>
<accession>A0ABW0UAF1</accession>
<keyword evidence="2" id="KW-1185">Reference proteome</keyword>
<dbReference type="EMBL" id="JBHSPF010000068">
    <property type="protein sequence ID" value="MFC5629699.1"/>
    <property type="molecule type" value="Genomic_DNA"/>
</dbReference>
<dbReference type="InterPro" id="IPR027417">
    <property type="entry name" value="P-loop_NTPase"/>
</dbReference>
<protein>
    <submittedName>
        <fullName evidence="1">AAA family ATPase</fullName>
    </submittedName>
</protein>
<gene>
    <name evidence="1" type="ORF">ACFPTR_12640</name>
</gene>